<organism evidence="1 2">
    <name type="scientific">Vigna mungo</name>
    <name type="common">Black gram</name>
    <name type="synonym">Phaseolus mungo</name>
    <dbReference type="NCBI Taxonomy" id="3915"/>
    <lineage>
        <taxon>Eukaryota</taxon>
        <taxon>Viridiplantae</taxon>
        <taxon>Streptophyta</taxon>
        <taxon>Embryophyta</taxon>
        <taxon>Tracheophyta</taxon>
        <taxon>Spermatophyta</taxon>
        <taxon>Magnoliopsida</taxon>
        <taxon>eudicotyledons</taxon>
        <taxon>Gunneridae</taxon>
        <taxon>Pentapetalae</taxon>
        <taxon>rosids</taxon>
        <taxon>fabids</taxon>
        <taxon>Fabales</taxon>
        <taxon>Fabaceae</taxon>
        <taxon>Papilionoideae</taxon>
        <taxon>50 kb inversion clade</taxon>
        <taxon>NPAAA clade</taxon>
        <taxon>indigoferoid/millettioid clade</taxon>
        <taxon>Phaseoleae</taxon>
        <taxon>Vigna</taxon>
    </lineage>
</organism>
<dbReference type="AlphaFoldDB" id="A0AAQ3PBF1"/>
<sequence>MLIPCFIGYRGFVIALIVSIDHRVATTALVVTLDGTMYLVDNSPGSMKVIWSFSTGSPIYQSYRAPVERDTDKENASAALMSGFVECGDDWSLYMHDRHFGKMFDLSCRPTPENEKNRDNFCGLPITEFKEAINAFWQKYC</sequence>
<reference evidence="1 2" key="1">
    <citation type="journal article" date="2023" name="Life. Sci Alliance">
        <title>Evolutionary insights into 3D genome organization and epigenetic landscape of Vigna mungo.</title>
        <authorList>
            <person name="Junaid A."/>
            <person name="Singh B."/>
            <person name="Bhatia S."/>
        </authorList>
    </citation>
    <scope>NUCLEOTIDE SEQUENCE [LARGE SCALE GENOMIC DNA]</scope>
    <source>
        <strain evidence="1">Urdbean</strain>
    </source>
</reference>
<evidence type="ECO:0000313" key="1">
    <source>
        <dbReference type="EMBL" id="WVZ24537.1"/>
    </source>
</evidence>
<proteinExistence type="predicted"/>
<protein>
    <submittedName>
        <fullName evidence="1">Uncharacterized protein</fullName>
    </submittedName>
</protein>
<name>A0AAQ3PBF1_VIGMU</name>
<dbReference type="Proteomes" id="UP001374535">
    <property type="component" value="Chromosome 1"/>
</dbReference>
<dbReference type="EMBL" id="CP144700">
    <property type="protein sequence ID" value="WVZ24537.1"/>
    <property type="molecule type" value="Genomic_DNA"/>
</dbReference>
<evidence type="ECO:0000313" key="2">
    <source>
        <dbReference type="Proteomes" id="UP001374535"/>
    </source>
</evidence>
<gene>
    <name evidence="1" type="ORF">V8G54_003081</name>
</gene>
<accession>A0AAQ3PBF1</accession>
<keyword evidence="2" id="KW-1185">Reference proteome</keyword>